<dbReference type="Gene3D" id="3.40.50.1460">
    <property type="match status" value="1"/>
</dbReference>
<evidence type="ECO:0000259" key="2">
    <source>
        <dbReference type="Pfam" id="PF00656"/>
    </source>
</evidence>
<dbReference type="AlphaFoldDB" id="A0AA39TQB6"/>
<evidence type="ECO:0000313" key="4">
    <source>
        <dbReference type="Proteomes" id="UP001175228"/>
    </source>
</evidence>
<accession>A0AA39TQB6</accession>
<evidence type="ECO:0000256" key="1">
    <source>
        <dbReference type="ARBA" id="ARBA00009005"/>
    </source>
</evidence>
<reference evidence="3" key="1">
    <citation type="submission" date="2023-06" db="EMBL/GenBank/DDBJ databases">
        <authorList>
            <consortium name="Lawrence Berkeley National Laboratory"/>
            <person name="Ahrendt S."/>
            <person name="Sahu N."/>
            <person name="Indic B."/>
            <person name="Wong-Bajracharya J."/>
            <person name="Merenyi Z."/>
            <person name="Ke H.-M."/>
            <person name="Monk M."/>
            <person name="Kocsube S."/>
            <person name="Drula E."/>
            <person name="Lipzen A."/>
            <person name="Balint B."/>
            <person name="Henrissat B."/>
            <person name="Andreopoulos B."/>
            <person name="Martin F.M."/>
            <person name="Harder C.B."/>
            <person name="Rigling D."/>
            <person name="Ford K.L."/>
            <person name="Foster G.D."/>
            <person name="Pangilinan J."/>
            <person name="Papanicolaou A."/>
            <person name="Barry K."/>
            <person name="LaButti K."/>
            <person name="Viragh M."/>
            <person name="Koriabine M."/>
            <person name="Yan M."/>
            <person name="Riley R."/>
            <person name="Champramary S."/>
            <person name="Plett K.L."/>
            <person name="Tsai I.J."/>
            <person name="Slot J."/>
            <person name="Sipos G."/>
            <person name="Plett J."/>
            <person name="Nagy L.G."/>
            <person name="Grigoriev I.V."/>
        </authorList>
    </citation>
    <scope>NUCLEOTIDE SEQUENCE</scope>
    <source>
        <strain evidence="3">HWK02</strain>
    </source>
</reference>
<name>A0AA39TQB6_9AGAR</name>
<feature type="non-terminal residue" evidence="3">
    <location>
        <position position="195"/>
    </location>
</feature>
<dbReference type="Pfam" id="PF00656">
    <property type="entry name" value="Peptidase_C14"/>
    <property type="match status" value="1"/>
</dbReference>
<dbReference type="EMBL" id="JAUEPU010000013">
    <property type="protein sequence ID" value="KAK0497516.1"/>
    <property type="molecule type" value="Genomic_DNA"/>
</dbReference>
<dbReference type="InterPro" id="IPR050452">
    <property type="entry name" value="Metacaspase"/>
</dbReference>
<organism evidence="3 4">
    <name type="scientific">Armillaria luteobubalina</name>
    <dbReference type="NCBI Taxonomy" id="153913"/>
    <lineage>
        <taxon>Eukaryota</taxon>
        <taxon>Fungi</taxon>
        <taxon>Dikarya</taxon>
        <taxon>Basidiomycota</taxon>
        <taxon>Agaricomycotina</taxon>
        <taxon>Agaricomycetes</taxon>
        <taxon>Agaricomycetidae</taxon>
        <taxon>Agaricales</taxon>
        <taxon>Marasmiineae</taxon>
        <taxon>Physalacriaceae</taxon>
        <taxon>Armillaria</taxon>
    </lineage>
</organism>
<dbReference type="PANTHER" id="PTHR48104">
    <property type="entry name" value="METACASPASE-4"/>
    <property type="match status" value="1"/>
</dbReference>
<dbReference type="GO" id="GO:0005737">
    <property type="term" value="C:cytoplasm"/>
    <property type="evidence" value="ECO:0007669"/>
    <property type="project" value="TreeGrafter"/>
</dbReference>
<keyword evidence="4" id="KW-1185">Reference proteome</keyword>
<feature type="domain" description="Peptidase C14 caspase" evidence="2">
    <location>
        <begin position="1"/>
        <end position="154"/>
    </location>
</feature>
<gene>
    <name evidence="3" type="ORF">EDD18DRAFT_1072869</name>
</gene>
<dbReference type="GO" id="GO:0004197">
    <property type="term" value="F:cysteine-type endopeptidase activity"/>
    <property type="evidence" value="ECO:0007669"/>
    <property type="project" value="InterPro"/>
</dbReference>
<dbReference type="GO" id="GO:0006508">
    <property type="term" value="P:proteolysis"/>
    <property type="evidence" value="ECO:0007669"/>
    <property type="project" value="InterPro"/>
</dbReference>
<evidence type="ECO:0000313" key="3">
    <source>
        <dbReference type="EMBL" id="KAK0497516.1"/>
    </source>
</evidence>
<dbReference type="InterPro" id="IPR011600">
    <property type="entry name" value="Pept_C14_caspase"/>
</dbReference>
<dbReference type="Proteomes" id="UP001175228">
    <property type="component" value="Unassembled WGS sequence"/>
</dbReference>
<protein>
    <recommendedName>
        <fullName evidence="2">Peptidase C14 caspase domain-containing protein</fullName>
    </recommendedName>
</protein>
<dbReference type="PANTHER" id="PTHR48104:SF30">
    <property type="entry name" value="METACASPASE-1"/>
    <property type="match status" value="1"/>
</dbReference>
<sequence length="195" mass="21336">AVVIGIDAYEAQNTLHGCVSDATNFRRYMRENLGVPPDHIKLLLGIDNTTPPKSLRPGMSNISATRANIVDALLDLSTNPQIRHGDNIVIYFSRTWHILSMQPCALWTVTSSQTPGDAVKPVIPDISDREVSTILTEICRTKGHHITVILDCCFSSGTTRNPMKGEGSTTHGQGAGCSKPDPHCRDVCRCRDEIE</sequence>
<comment type="caution">
    <text evidence="3">The sequence shown here is derived from an EMBL/GenBank/DDBJ whole genome shotgun (WGS) entry which is preliminary data.</text>
</comment>
<proteinExistence type="inferred from homology"/>
<comment type="similarity">
    <text evidence="1">Belongs to the peptidase C14B family.</text>
</comment>